<evidence type="ECO:0000256" key="4">
    <source>
        <dbReference type="ARBA" id="ARBA00022729"/>
    </source>
</evidence>
<feature type="domain" description="Expansin-like EG45" evidence="8">
    <location>
        <begin position="7"/>
        <end position="120"/>
    </location>
</feature>
<dbReference type="GO" id="GO:0016020">
    <property type="term" value="C:membrane"/>
    <property type="evidence" value="ECO:0007669"/>
    <property type="project" value="UniProtKB-SubCell"/>
</dbReference>
<evidence type="ECO:0000256" key="2">
    <source>
        <dbReference type="ARBA" id="ARBA00022512"/>
    </source>
</evidence>
<keyword evidence="3 7" id="KW-0964">Secreted</keyword>
<dbReference type="InterPro" id="IPR007117">
    <property type="entry name" value="Expansin_CBD"/>
</dbReference>
<dbReference type="Pfam" id="PF03330">
    <property type="entry name" value="DPBB_1"/>
    <property type="match status" value="1"/>
</dbReference>
<dbReference type="InterPro" id="IPR007112">
    <property type="entry name" value="Expansin/allergen_DPBB_dom"/>
</dbReference>
<dbReference type="Pfam" id="PF01357">
    <property type="entry name" value="Expansin_C"/>
    <property type="match status" value="1"/>
</dbReference>
<dbReference type="Proteomes" id="UP001603857">
    <property type="component" value="Unassembled WGS sequence"/>
</dbReference>
<organism evidence="10 11">
    <name type="scientific">Flemingia macrophylla</name>
    <dbReference type="NCBI Taxonomy" id="520843"/>
    <lineage>
        <taxon>Eukaryota</taxon>
        <taxon>Viridiplantae</taxon>
        <taxon>Streptophyta</taxon>
        <taxon>Embryophyta</taxon>
        <taxon>Tracheophyta</taxon>
        <taxon>Spermatophyta</taxon>
        <taxon>Magnoliopsida</taxon>
        <taxon>eudicotyledons</taxon>
        <taxon>Gunneridae</taxon>
        <taxon>Pentapetalae</taxon>
        <taxon>rosids</taxon>
        <taxon>fabids</taxon>
        <taxon>Fabales</taxon>
        <taxon>Fabaceae</taxon>
        <taxon>Papilionoideae</taxon>
        <taxon>50 kb inversion clade</taxon>
        <taxon>NPAAA clade</taxon>
        <taxon>indigoferoid/millettioid clade</taxon>
        <taxon>Phaseoleae</taxon>
        <taxon>Flemingia</taxon>
    </lineage>
</organism>
<evidence type="ECO:0000256" key="3">
    <source>
        <dbReference type="ARBA" id="ARBA00022525"/>
    </source>
</evidence>
<proteinExistence type="inferred from homology"/>
<dbReference type="PROSITE" id="PS50842">
    <property type="entry name" value="EXPANSIN_EG45"/>
    <property type="match status" value="1"/>
</dbReference>
<dbReference type="GO" id="GO:0009653">
    <property type="term" value="P:anatomical structure morphogenesis"/>
    <property type="evidence" value="ECO:0007669"/>
    <property type="project" value="UniProtKB-ARBA"/>
</dbReference>
<gene>
    <name evidence="10" type="ORF">Fmac_012049</name>
</gene>
<dbReference type="InterPro" id="IPR036749">
    <property type="entry name" value="Expansin_CBD_sf"/>
</dbReference>
<evidence type="ECO:0000259" key="9">
    <source>
        <dbReference type="PROSITE" id="PS50843"/>
    </source>
</evidence>
<dbReference type="InterPro" id="IPR036908">
    <property type="entry name" value="RlpA-like_sf"/>
</dbReference>
<protein>
    <recommendedName>
        <fullName evidence="7">Expansin</fullName>
    </recommendedName>
</protein>
<dbReference type="PRINTS" id="PR01226">
    <property type="entry name" value="EXPANSIN"/>
</dbReference>
<feature type="domain" description="Expansin-like CBD" evidence="9">
    <location>
        <begin position="130"/>
        <end position="209"/>
    </location>
</feature>
<dbReference type="Gene3D" id="2.60.40.760">
    <property type="entry name" value="Expansin, cellulose-binding-like domain"/>
    <property type="match status" value="1"/>
</dbReference>
<keyword evidence="11" id="KW-1185">Reference proteome</keyword>
<accession>A0ABD1MP68</accession>
<dbReference type="Gene3D" id="2.40.40.10">
    <property type="entry name" value="RlpA-like domain"/>
    <property type="match status" value="1"/>
</dbReference>
<evidence type="ECO:0000313" key="10">
    <source>
        <dbReference type="EMBL" id="KAL2337603.1"/>
    </source>
</evidence>
<sequence length="212" mass="23026">MHVRILGGACGYGNSVFQYYGVYTTALSAALFNDGLSCGACFQIVCYNDPQWCIPGAGYITVTATNFCPSNTSLSNGSGWCNPPLQHFDMSQPAFTKIAIYRAGIVPVLYRRVMCVRQGGIRFTINGNPYFNLVLVSNVGGAGDVKAVSIKGSSTGWQTMTRNWGQNWQSNTCFVGQSLSFVVTTSDGRSLTNLNVVPANWQFGQSFEGRQF</sequence>
<dbReference type="GO" id="GO:0071555">
    <property type="term" value="P:cell wall organization"/>
    <property type="evidence" value="ECO:0007669"/>
    <property type="project" value="UniProtKB-KW"/>
</dbReference>
<dbReference type="FunFam" id="2.60.40.760:FF:000001">
    <property type="entry name" value="Expansin"/>
    <property type="match status" value="1"/>
</dbReference>
<dbReference type="PANTHER" id="PTHR31867">
    <property type="entry name" value="EXPANSIN-A15"/>
    <property type="match status" value="1"/>
</dbReference>
<name>A0ABD1MP68_9FABA</name>
<reference evidence="10 11" key="1">
    <citation type="submission" date="2024-08" db="EMBL/GenBank/DDBJ databases">
        <title>Insights into the chromosomal genome structure of Flemingia macrophylla.</title>
        <authorList>
            <person name="Ding Y."/>
            <person name="Zhao Y."/>
            <person name="Bi W."/>
            <person name="Wu M."/>
            <person name="Zhao G."/>
            <person name="Gong Y."/>
            <person name="Li W."/>
            <person name="Zhang P."/>
        </authorList>
    </citation>
    <scope>NUCLEOTIDE SEQUENCE [LARGE SCALE GENOMIC DNA]</scope>
    <source>
        <strain evidence="10">DYQJB</strain>
        <tissue evidence="10">Leaf</tissue>
    </source>
</reference>
<evidence type="ECO:0000256" key="7">
    <source>
        <dbReference type="RuleBase" id="RU365023"/>
    </source>
</evidence>
<keyword evidence="2 7" id="KW-0134">Cell wall</keyword>
<evidence type="ECO:0000313" key="11">
    <source>
        <dbReference type="Proteomes" id="UP001603857"/>
    </source>
</evidence>
<evidence type="ECO:0000256" key="5">
    <source>
        <dbReference type="ARBA" id="ARBA00023136"/>
    </source>
</evidence>
<comment type="similarity">
    <text evidence="1 7">Belongs to the expansin family. Expansin A subfamily.</text>
</comment>
<comment type="function">
    <text evidence="7">Causes loosening and extension of plant cell walls by disrupting non-covalent bonding between cellulose microfibrils and matrix glucans. No enzymatic activity has been found.</text>
</comment>
<dbReference type="SUPFAM" id="SSF50685">
    <property type="entry name" value="Barwin-like endoglucanases"/>
    <property type="match status" value="1"/>
</dbReference>
<keyword evidence="5" id="KW-0472">Membrane</keyword>
<dbReference type="InterPro" id="IPR007118">
    <property type="entry name" value="Expan_Lol_pI"/>
</dbReference>
<keyword evidence="4" id="KW-0732">Signal</keyword>
<dbReference type="InterPro" id="IPR002963">
    <property type="entry name" value="Expansin"/>
</dbReference>
<dbReference type="PRINTS" id="PR01225">
    <property type="entry name" value="EXPANSNFAMLY"/>
</dbReference>
<dbReference type="PROSITE" id="PS50843">
    <property type="entry name" value="EXPANSIN_CBD"/>
    <property type="match status" value="1"/>
</dbReference>
<dbReference type="EMBL" id="JBGMDY010000004">
    <property type="protein sequence ID" value="KAL2337603.1"/>
    <property type="molecule type" value="Genomic_DNA"/>
</dbReference>
<evidence type="ECO:0000259" key="8">
    <source>
        <dbReference type="PROSITE" id="PS50842"/>
    </source>
</evidence>
<dbReference type="InterPro" id="IPR009009">
    <property type="entry name" value="RlpA-like_DPBB"/>
</dbReference>
<dbReference type="CDD" id="cd22274">
    <property type="entry name" value="DPBB_EXPA_N"/>
    <property type="match status" value="1"/>
</dbReference>
<keyword evidence="6 7" id="KW-0961">Cell wall biogenesis/degradation</keyword>
<evidence type="ECO:0000256" key="1">
    <source>
        <dbReference type="ARBA" id="ARBA00005392"/>
    </source>
</evidence>
<evidence type="ECO:0000256" key="6">
    <source>
        <dbReference type="ARBA" id="ARBA00023316"/>
    </source>
</evidence>
<dbReference type="SMART" id="SM00837">
    <property type="entry name" value="DPBB_1"/>
    <property type="match status" value="1"/>
</dbReference>
<comment type="subcellular location">
    <subcellularLocation>
        <location evidence="7">Secreted</location>
        <location evidence="7">Cell wall</location>
    </subcellularLocation>
    <subcellularLocation>
        <location evidence="7">Membrane</location>
        <topology evidence="7">Peripheral membrane protein</topology>
    </subcellularLocation>
</comment>
<comment type="caution">
    <text evidence="10">The sequence shown here is derived from an EMBL/GenBank/DDBJ whole genome shotgun (WGS) entry which is preliminary data.</text>
</comment>
<dbReference type="AlphaFoldDB" id="A0ABD1MP68"/>
<dbReference type="SUPFAM" id="SSF49590">
    <property type="entry name" value="PHL pollen allergen"/>
    <property type="match status" value="1"/>
</dbReference>